<proteinExistence type="inferred from homology"/>
<dbReference type="NCBIfam" id="NF010181">
    <property type="entry name" value="PRK13660.1"/>
    <property type="match status" value="1"/>
</dbReference>
<evidence type="ECO:0000313" key="2">
    <source>
        <dbReference type="EMBL" id="CAK8053729.1"/>
    </source>
</evidence>
<dbReference type="SUPFAM" id="SSF102405">
    <property type="entry name" value="MCP/YpsA-like"/>
    <property type="match status" value="1"/>
</dbReference>
<dbReference type="Pfam" id="PF06908">
    <property type="entry name" value="YpsA"/>
    <property type="match status" value="1"/>
</dbReference>
<dbReference type="InterPro" id="IPR010697">
    <property type="entry name" value="YspA"/>
</dbReference>
<accession>A0ABP0ERL7</accession>
<dbReference type="EMBL" id="CAWVOH010000001">
    <property type="protein sequence ID" value="CAK8053729.1"/>
    <property type="molecule type" value="Genomic_DNA"/>
</dbReference>
<dbReference type="Proteomes" id="UP001314241">
    <property type="component" value="Unassembled WGS sequence"/>
</dbReference>
<name>A0ABP0ERL7_9LACO</name>
<dbReference type="Gene3D" id="3.40.50.450">
    <property type="match status" value="1"/>
</dbReference>
<dbReference type="PANTHER" id="PTHR38440:SF1">
    <property type="entry name" value="UPF0398 PROTEIN SPR0331"/>
    <property type="match status" value="1"/>
</dbReference>
<evidence type="ECO:0000313" key="3">
    <source>
        <dbReference type="Proteomes" id="UP001314241"/>
    </source>
</evidence>
<comment type="caution">
    <text evidence="2">The sequence shown here is derived from an EMBL/GenBank/DDBJ whole genome shotgun (WGS) entry which is preliminary data.</text>
</comment>
<comment type="similarity">
    <text evidence="1">Belongs to the UPF0398 family.</text>
</comment>
<sequence length="184" mass="21777">MSRLWLTGYRSYEMGIFKDNDPKLTVIKYALKLSITQAIEEGVDWVLTGGQLGTEQWAIEVVNELKEDYDQLRLGVILPFQKFGSQWKEDKQIKLASLIASADFHDQIYHQEYQGPYQLRAYQDFMLEHSDRAFLLYDPDFPGKVDYDYQKILKWQEERPYPLTNLTMDDLQEIATDYEENQKL</sequence>
<dbReference type="HAMAP" id="MF_01575">
    <property type="entry name" value="UPF0398"/>
    <property type="match status" value="1"/>
</dbReference>
<dbReference type="RefSeq" id="WP_349641281.1">
    <property type="nucleotide sequence ID" value="NZ_CAWVOH010000001.1"/>
</dbReference>
<keyword evidence="3" id="KW-1185">Reference proteome</keyword>
<evidence type="ECO:0000256" key="1">
    <source>
        <dbReference type="HAMAP-Rule" id="MF_01575"/>
    </source>
</evidence>
<gene>
    <name evidence="2" type="ORF">R54876_GBNLAHCA_00286</name>
</gene>
<protein>
    <recommendedName>
        <fullName evidence="1">UPF0398 protein R54876_GBNLAHCA_00286</fullName>
    </recommendedName>
</protein>
<dbReference type="PIRSF" id="PIRSF021290">
    <property type="entry name" value="DUF1273"/>
    <property type="match status" value="1"/>
</dbReference>
<dbReference type="PANTHER" id="PTHR38440">
    <property type="entry name" value="UPF0398 PROTEIN YPSA"/>
    <property type="match status" value="1"/>
</dbReference>
<reference evidence="2 3" key="1">
    <citation type="submission" date="2024-01" db="EMBL/GenBank/DDBJ databases">
        <authorList>
            <person name="Botero Cardona J."/>
        </authorList>
    </citation>
    <scope>NUCLEOTIDE SEQUENCE [LARGE SCALE GENOMIC DNA]</scope>
    <source>
        <strain evidence="2 3">LMG 33000</strain>
    </source>
</reference>
<organism evidence="2 3">
    <name type="scientific">Eupransor demetentiae</name>
    <dbReference type="NCBI Taxonomy" id="3109584"/>
    <lineage>
        <taxon>Bacteria</taxon>
        <taxon>Bacillati</taxon>
        <taxon>Bacillota</taxon>
        <taxon>Bacilli</taxon>
        <taxon>Lactobacillales</taxon>
        <taxon>Lactobacillaceae</taxon>
        <taxon>Eupransor</taxon>
    </lineage>
</organism>